<evidence type="ECO:0000313" key="3">
    <source>
        <dbReference type="EMBL" id="KAF9141876.1"/>
    </source>
</evidence>
<organism evidence="3 4">
    <name type="scientific">Linnemannia schmuckeri</name>
    <dbReference type="NCBI Taxonomy" id="64567"/>
    <lineage>
        <taxon>Eukaryota</taxon>
        <taxon>Fungi</taxon>
        <taxon>Fungi incertae sedis</taxon>
        <taxon>Mucoromycota</taxon>
        <taxon>Mortierellomycotina</taxon>
        <taxon>Mortierellomycetes</taxon>
        <taxon>Mortierellales</taxon>
        <taxon>Mortierellaceae</taxon>
        <taxon>Linnemannia</taxon>
    </lineage>
</organism>
<evidence type="ECO:0000256" key="1">
    <source>
        <dbReference type="SAM" id="MobiDB-lite"/>
    </source>
</evidence>
<dbReference type="SUPFAM" id="SSF53474">
    <property type="entry name" value="alpha/beta-Hydrolases"/>
    <property type="match status" value="1"/>
</dbReference>
<proteinExistence type="predicted"/>
<feature type="region of interest" description="Disordered" evidence="1">
    <location>
        <begin position="23"/>
        <end position="45"/>
    </location>
</feature>
<name>A0A9P5V753_9FUNG</name>
<dbReference type="PANTHER" id="PTHR32015:SF1">
    <property type="entry name" value="LIPASE"/>
    <property type="match status" value="1"/>
</dbReference>
<dbReference type="Proteomes" id="UP000748756">
    <property type="component" value="Unassembled WGS sequence"/>
</dbReference>
<evidence type="ECO:0000313" key="4">
    <source>
        <dbReference type="Proteomes" id="UP000748756"/>
    </source>
</evidence>
<sequence length="298" mass="31939">MKLFLTALILSAISAAVLATTPESDAAPTPASALSAPSSTSGKGYNDWSCKPLEGRRPVILVHATLFTKESWAIFGPAIAEQGYCVYSLTYGRYWKTLLPRVGAIAPAVNNAKEVGAFAEKVLEATGASQADFVGHSQGGVLPRYWVQYQGGKGKMHSMIGLSAINHGTSWQGLAPILEKLKGMVKFLTFSVDIVTKAAPALQDIMSTSKFVEDLNAHGDTLPDVFQANIVTKYDEIVSPYKSSFQNGPGVVNVVLQDLCESAYVEHTLIVASKTTLRWVLNQLDPSTASPANCNPKF</sequence>
<dbReference type="InterPro" id="IPR002918">
    <property type="entry name" value="Lipase_EstA/Esterase_EstB"/>
</dbReference>
<dbReference type="OrthoDB" id="9974421at2759"/>
<feature type="compositionally biased region" description="Low complexity" evidence="1">
    <location>
        <begin position="23"/>
        <end position="41"/>
    </location>
</feature>
<dbReference type="EMBL" id="JAAAUQ010001197">
    <property type="protein sequence ID" value="KAF9141876.1"/>
    <property type="molecule type" value="Genomic_DNA"/>
</dbReference>
<evidence type="ECO:0000256" key="2">
    <source>
        <dbReference type="SAM" id="SignalP"/>
    </source>
</evidence>
<dbReference type="Gene3D" id="3.40.50.1820">
    <property type="entry name" value="alpha/beta hydrolase"/>
    <property type="match status" value="1"/>
</dbReference>
<dbReference type="PANTHER" id="PTHR32015">
    <property type="entry name" value="FASTING INDUCED LIPASE"/>
    <property type="match status" value="1"/>
</dbReference>
<feature type="chain" id="PRO_5040493341" description="Secreted lipase" evidence="2">
    <location>
        <begin position="20"/>
        <end position="298"/>
    </location>
</feature>
<gene>
    <name evidence="3" type="ORF">BG015_001104</name>
</gene>
<dbReference type="GO" id="GO:0016042">
    <property type="term" value="P:lipid catabolic process"/>
    <property type="evidence" value="ECO:0007669"/>
    <property type="project" value="InterPro"/>
</dbReference>
<dbReference type="Pfam" id="PF01674">
    <property type="entry name" value="Lipase_2"/>
    <property type="match status" value="1"/>
</dbReference>
<keyword evidence="4" id="KW-1185">Reference proteome</keyword>
<protein>
    <recommendedName>
        <fullName evidence="5">Secreted lipase</fullName>
    </recommendedName>
</protein>
<comment type="caution">
    <text evidence="3">The sequence shown here is derived from an EMBL/GenBank/DDBJ whole genome shotgun (WGS) entry which is preliminary data.</text>
</comment>
<accession>A0A9P5V753</accession>
<reference evidence="3" key="1">
    <citation type="journal article" date="2020" name="Fungal Divers.">
        <title>Resolving the Mortierellaceae phylogeny through synthesis of multi-gene phylogenetics and phylogenomics.</title>
        <authorList>
            <person name="Vandepol N."/>
            <person name="Liber J."/>
            <person name="Desiro A."/>
            <person name="Na H."/>
            <person name="Kennedy M."/>
            <person name="Barry K."/>
            <person name="Grigoriev I.V."/>
            <person name="Miller A.N."/>
            <person name="O'Donnell K."/>
            <person name="Stajich J.E."/>
            <person name="Bonito G."/>
        </authorList>
    </citation>
    <scope>NUCLEOTIDE SEQUENCE</scope>
    <source>
        <strain evidence="3">NRRL 6426</strain>
    </source>
</reference>
<dbReference type="AlphaFoldDB" id="A0A9P5V753"/>
<dbReference type="InterPro" id="IPR029058">
    <property type="entry name" value="AB_hydrolase_fold"/>
</dbReference>
<dbReference type="GO" id="GO:0016298">
    <property type="term" value="F:lipase activity"/>
    <property type="evidence" value="ECO:0007669"/>
    <property type="project" value="TreeGrafter"/>
</dbReference>
<feature type="signal peptide" evidence="2">
    <location>
        <begin position="1"/>
        <end position="19"/>
    </location>
</feature>
<keyword evidence="2" id="KW-0732">Signal</keyword>
<evidence type="ECO:0008006" key="5">
    <source>
        <dbReference type="Google" id="ProtNLM"/>
    </source>
</evidence>